<feature type="domain" description="Ribosomal RNA large subunit methyltransferase K/L-like methyltransferase" evidence="14">
    <location>
        <begin position="137"/>
        <end position="293"/>
    </location>
</feature>
<dbReference type="RefSeq" id="WP_110270962.1">
    <property type="nucleotide sequence ID" value="NZ_CP029289.2"/>
</dbReference>
<evidence type="ECO:0000256" key="2">
    <source>
        <dbReference type="ARBA" id="ARBA00022490"/>
    </source>
</evidence>
<dbReference type="Pfam" id="PF01170">
    <property type="entry name" value="UPF0020"/>
    <property type="match status" value="1"/>
</dbReference>
<proteinExistence type="inferred from homology"/>
<dbReference type="CDD" id="cd02440">
    <property type="entry name" value="AdoMet_MTases"/>
    <property type="match status" value="1"/>
</dbReference>
<evidence type="ECO:0000313" key="15">
    <source>
        <dbReference type="EMBL" id="AWR95081.1"/>
    </source>
</evidence>
<reference evidence="15 16" key="1">
    <citation type="submission" date="2018-05" db="EMBL/GenBank/DDBJ databases">
        <title>Complete Genome Sequences of Extremely Thermoacidophilic, Metal-Mobilizing Type-Strain Members of the Archaeal Family Sulfolobaceae: Acidianus brierleyi DSM-1651T, Acidianus sulfidivorans DSM-18786T, Metallosphaera hakonensis DSM-7519T, and Metallosphaera prunae DSM-10039T.</title>
        <authorList>
            <person name="Counts J.A."/>
            <person name="Kelly R.M."/>
        </authorList>
    </citation>
    <scope>NUCLEOTIDE SEQUENCE [LARGE SCALE GENOMIC DNA]</scope>
    <source>
        <strain evidence="15 16">DSM 1651</strain>
    </source>
</reference>
<dbReference type="GO" id="GO:0005737">
    <property type="term" value="C:cytoplasm"/>
    <property type="evidence" value="ECO:0007669"/>
    <property type="project" value="UniProtKB-SubCell"/>
</dbReference>
<accession>A0A2U9IGB3</accession>
<dbReference type="GO" id="GO:0160101">
    <property type="term" value="F:tRNA (guanine(10)-N2)-dimethyltransferase activity"/>
    <property type="evidence" value="ECO:0007669"/>
    <property type="project" value="UniProtKB-EC"/>
</dbReference>
<dbReference type="PANTHER" id="PTHR14911:SF13">
    <property type="entry name" value="TRNA (GUANINE(6)-N2)-METHYLTRANSFERASE THUMP3"/>
    <property type="match status" value="1"/>
</dbReference>
<dbReference type="PRINTS" id="PR00507">
    <property type="entry name" value="N12N6MTFRASE"/>
</dbReference>
<keyword evidence="8" id="KW-0694">RNA-binding</keyword>
<evidence type="ECO:0000256" key="13">
    <source>
        <dbReference type="ARBA" id="ARBA00082665"/>
    </source>
</evidence>
<evidence type="ECO:0000256" key="6">
    <source>
        <dbReference type="ARBA" id="ARBA00022691"/>
    </source>
</evidence>
<dbReference type="EC" id="2.1.1.213" evidence="12"/>
<evidence type="ECO:0000256" key="10">
    <source>
        <dbReference type="ARBA" id="ARBA00054380"/>
    </source>
</evidence>
<evidence type="ECO:0000256" key="5">
    <source>
        <dbReference type="ARBA" id="ARBA00022679"/>
    </source>
</evidence>
<evidence type="ECO:0000256" key="3">
    <source>
        <dbReference type="ARBA" id="ARBA00022555"/>
    </source>
</evidence>
<dbReference type="OrthoDB" id="7080at2157"/>
<sequence length="308" mass="34597">MKYALLSAEELFVSMAEISSLVKSKISFFTGVAIFNDYNASIAKHSSTIKYSGELVSISDNPEDIIEKIKGECFSVKPNIIMNSQKDKFNEIYNKILDSIKLSRKCKILDLIFTDGVIIAGIREDERDTKSLNMHAKKPFSQSGTMDSYTSRLLVNLASPKKQVLDPFVGVGSILLEAAWIGYTCIGSDIDKKMIDKTRYNLNYFGYNCEILESSATNLPYREVESIVTDPPYGRSSSAKGEKLDKLYEDFFFESANSLKKGGKLVFASDSTRDWRDKIKSSGLKVQAVHFIYLHKSLSRAIYVVIKP</sequence>
<dbReference type="KEGG" id="abri:DFR85_11195"/>
<keyword evidence="4 15" id="KW-0489">Methyltransferase</keyword>
<keyword evidence="16" id="KW-1185">Reference proteome</keyword>
<evidence type="ECO:0000256" key="8">
    <source>
        <dbReference type="ARBA" id="ARBA00022884"/>
    </source>
</evidence>
<evidence type="ECO:0000259" key="14">
    <source>
        <dbReference type="Pfam" id="PF01170"/>
    </source>
</evidence>
<evidence type="ECO:0000256" key="7">
    <source>
        <dbReference type="ARBA" id="ARBA00022694"/>
    </source>
</evidence>
<comment type="function">
    <text evidence="10">Catalyzes the adenosylmethionine-dependent methylation of the exocyclic amino group (N(2)) of guanosine at position 10 of various tRNAs. Acts via a two-step process that leads to the formation of either N(2)-monomethyl (m(2)G) or N(2)-dimethylguanosine (m(2)(2)G).</text>
</comment>
<evidence type="ECO:0000256" key="11">
    <source>
        <dbReference type="ARBA" id="ARBA00061338"/>
    </source>
</evidence>
<keyword evidence="3" id="KW-0820">tRNA-binding</keyword>
<dbReference type="PROSITE" id="PS00092">
    <property type="entry name" value="N6_MTASE"/>
    <property type="match status" value="1"/>
</dbReference>
<dbReference type="EMBL" id="CP029289">
    <property type="protein sequence ID" value="AWR95081.1"/>
    <property type="molecule type" value="Genomic_DNA"/>
</dbReference>
<evidence type="ECO:0000256" key="4">
    <source>
        <dbReference type="ARBA" id="ARBA00022603"/>
    </source>
</evidence>
<evidence type="ECO:0000256" key="9">
    <source>
        <dbReference type="ARBA" id="ARBA00051883"/>
    </source>
</evidence>
<keyword evidence="5 15" id="KW-0808">Transferase</keyword>
<evidence type="ECO:0000256" key="12">
    <source>
        <dbReference type="ARBA" id="ARBA00066936"/>
    </source>
</evidence>
<dbReference type="Gene3D" id="3.40.50.150">
    <property type="entry name" value="Vaccinia Virus protein VP39"/>
    <property type="match status" value="1"/>
</dbReference>
<dbReference type="PANTHER" id="PTHR14911">
    <property type="entry name" value="THUMP DOMAIN-CONTAINING"/>
    <property type="match status" value="1"/>
</dbReference>
<dbReference type="InterPro" id="IPR002052">
    <property type="entry name" value="DNA_methylase_N6_adenine_CS"/>
</dbReference>
<dbReference type="SUPFAM" id="SSF53335">
    <property type="entry name" value="S-adenosyl-L-methionine-dependent methyltransferases"/>
    <property type="match status" value="1"/>
</dbReference>
<dbReference type="GeneID" id="36832729"/>
<comment type="subcellular location">
    <subcellularLocation>
        <location evidence="1">Cytoplasm</location>
    </subcellularLocation>
</comment>
<evidence type="ECO:0000256" key="1">
    <source>
        <dbReference type="ARBA" id="ARBA00004496"/>
    </source>
</evidence>
<keyword evidence="2" id="KW-0963">Cytoplasm</keyword>
<name>A0A2U9IGB3_9CREN</name>
<comment type="catalytic activity">
    <reaction evidence="9">
        <text>guanosine(10) in tRNA + 2 S-adenosyl-L-methionine = N(2)-dimethylguanosine(10) in tRNA + 2 S-adenosyl-L-homocysteine + 2 H(+)</text>
        <dbReference type="Rhea" id="RHEA:43124"/>
        <dbReference type="Rhea" id="RHEA-COMP:10355"/>
        <dbReference type="Rhea" id="RHEA-COMP:10358"/>
        <dbReference type="ChEBI" id="CHEBI:15378"/>
        <dbReference type="ChEBI" id="CHEBI:57856"/>
        <dbReference type="ChEBI" id="CHEBI:59789"/>
        <dbReference type="ChEBI" id="CHEBI:74269"/>
        <dbReference type="ChEBI" id="CHEBI:74513"/>
        <dbReference type="EC" id="2.1.1.213"/>
    </reaction>
</comment>
<dbReference type="FunFam" id="3.40.50.150:FF:000251">
    <property type="entry name" value="Putative RNA methylase"/>
    <property type="match status" value="1"/>
</dbReference>
<dbReference type="InterPro" id="IPR029063">
    <property type="entry name" value="SAM-dependent_MTases_sf"/>
</dbReference>
<organism evidence="15 16">
    <name type="scientific">Acidianus brierleyi</name>
    <dbReference type="NCBI Taxonomy" id="41673"/>
    <lineage>
        <taxon>Archaea</taxon>
        <taxon>Thermoproteota</taxon>
        <taxon>Thermoprotei</taxon>
        <taxon>Sulfolobales</taxon>
        <taxon>Sulfolobaceae</taxon>
        <taxon>Acidianus</taxon>
    </lineage>
</organism>
<evidence type="ECO:0000313" key="16">
    <source>
        <dbReference type="Proteomes" id="UP000248044"/>
    </source>
</evidence>
<dbReference type="Proteomes" id="UP000248044">
    <property type="component" value="Chromosome"/>
</dbReference>
<gene>
    <name evidence="15" type="ORF">DFR85_11195</name>
</gene>
<keyword evidence="6" id="KW-0949">S-adenosyl-L-methionine</keyword>
<dbReference type="GO" id="GO:0030488">
    <property type="term" value="P:tRNA methylation"/>
    <property type="evidence" value="ECO:0007669"/>
    <property type="project" value="TreeGrafter"/>
</dbReference>
<dbReference type="AlphaFoldDB" id="A0A2U9IGB3"/>
<protein>
    <recommendedName>
        <fullName evidence="12">tRNA (guanine(10)-N(2))-dimethyltransferase</fullName>
        <ecNumber evidence="12">2.1.1.213</ecNumber>
    </recommendedName>
    <alternativeName>
        <fullName evidence="13">tRNA:G10 dimethyltransferase</fullName>
    </alternativeName>
</protein>
<dbReference type="GO" id="GO:0000049">
    <property type="term" value="F:tRNA binding"/>
    <property type="evidence" value="ECO:0007669"/>
    <property type="project" value="UniProtKB-KW"/>
</dbReference>
<keyword evidence="7" id="KW-0819">tRNA processing</keyword>
<dbReference type="InterPro" id="IPR000241">
    <property type="entry name" value="RlmKL-like_Mtase"/>
</dbReference>
<comment type="similarity">
    <text evidence="11">Belongs to the methyltransferase superfamily. Trm-G10 family.</text>
</comment>